<dbReference type="OrthoDB" id="292964at2759"/>
<gene>
    <name evidence="11" type="ORF">FISHEDRAFT_50312</name>
</gene>
<dbReference type="InterPro" id="IPR018200">
    <property type="entry name" value="USP_CS"/>
</dbReference>
<feature type="compositionally biased region" description="Polar residues" evidence="8">
    <location>
        <begin position="519"/>
        <end position="533"/>
    </location>
</feature>
<evidence type="ECO:0000256" key="6">
    <source>
        <dbReference type="ARBA" id="ARBA00022801"/>
    </source>
</evidence>
<feature type="region of interest" description="Disordered" evidence="8">
    <location>
        <begin position="214"/>
        <end position="294"/>
    </location>
</feature>
<dbReference type="SUPFAM" id="SSF52821">
    <property type="entry name" value="Rhodanese/Cell cycle control phosphatase"/>
    <property type="match status" value="1"/>
</dbReference>
<feature type="compositionally biased region" description="Pro residues" evidence="8">
    <location>
        <begin position="177"/>
        <end position="187"/>
    </location>
</feature>
<dbReference type="EMBL" id="KN882063">
    <property type="protein sequence ID" value="KIY44947.1"/>
    <property type="molecule type" value="Genomic_DNA"/>
</dbReference>
<comment type="similarity">
    <text evidence="2">Belongs to the peptidase C19 family.</text>
</comment>
<dbReference type="GO" id="GO:0016579">
    <property type="term" value="P:protein deubiquitination"/>
    <property type="evidence" value="ECO:0007669"/>
    <property type="project" value="InterPro"/>
</dbReference>
<dbReference type="InterPro" id="IPR038765">
    <property type="entry name" value="Papain-like_cys_pep_sf"/>
</dbReference>
<name>A0A0D7A1P9_9AGAR</name>
<evidence type="ECO:0000256" key="5">
    <source>
        <dbReference type="ARBA" id="ARBA00022786"/>
    </source>
</evidence>
<dbReference type="CDD" id="cd02674">
    <property type="entry name" value="Peptidase_C19R"/>
    <property type="match status" value="1"/>
</dbReference>
<comment type="catalytic activity">
    <reaction evidence="1">
        <text>Thiol-dependent hydrolysis of ester, thioester, amide, peptide and isopeptide bonds formed by the C-terminal Gly of ubiquitin (a 76-residue protein attached to proteins as an intracellular targeting signal).</text>
        <dbReference type="EC" id="3.4.19.12"/>
    </reaction>
</comment>
<keyword evidence="5" id="KW-0833">Ubl conjugation pathway</keyword>
<dbReference type="AlphaFoldDB" id="A0A0D7A1P9"/>
<dbReference type="EC" id="3.4.19.12" evidence="3"/>
<dbReference type="PANTHER" id="PTHR21646:SF95">
    <property type="entry name" value="UBIQUITIN CARBOXYL-TERMINAL HYDROLASE 4-RELATED"/>
    <property type="match status" value="1"/>
</dbReference>
<keyword evidence="7" id="KW-0788">Thiol protease</keyword>
<dbReference type="InterPro" id="IPR001763">
    <property type="entry name" value="Rhodanese-like_dom"/>
</dbReference>
<dbReference type="SUPFAM" id="SSF54001">
    <property type="entry name" value="Cysteine proteinases"/>
    <property type="match status" value="1"/>
</dbReference>
<accession>A0A0D7A1P9</accession>
<reference evidence="11 12" key="1">
    <citation type="journal article" date="2015" name="Fungal Genet. Biol.">
        <title>Evolution of novel wood decay mechanisms in Agaricales revealed by the genome sequences of Fistulina hepatica and Cylindrobasidium torrendii.</title>
        <authorList>
            <person name="Floudas D."/>
            <person name="Held B.W."/>
            <person name="Riley R."/>
            <person name="Nagy L.G."/>
            <person name="Koehler G."/>
            <person name="Ransdell A.S."/>
            <person name="Younus H."/>
            <person name="Chow J."/>
            <person name="Chiniquy J."/>
            <person name="Lipzen A."/>
            <person name="Tritt A."/>
            <person name="Sun H."/>
            <person name="Haridas S."/>
            <person name="LaButti K."/>
            <person name="Ohm R.A."/>
            <person name="Kues U."/>
            <person name="Blanchette R.A."/>
            <person name="Grigoriev I.V."/>
            <person name="Minto R.E."/>
            <person name="Hibbett D.S."/>
        </authorList>
    </citation>
    <scope>NUCLEOTIDE SEQUENCE [LARGE SCALE GENOMIC DNA]</scope>
    <source>
        <strain evidence="11 12">ATCC 64428</strain>
    </source>
</reference>
<feature type="region of interest" description="Disordered" evidence="8">
    <location>
        <begin position="563"/>
        <end position="587"/>
    </location>
</feature>
<keyword evidence="6" id="KW-0378">Hydrolase</keyword>
<evidence type="ECO:0000256" key="7">
    <source>
        <dbReference type="ARBA" id="ARBA00022807"/>
    </source>
</evidence>
<dbReference type="GO" id="GO:0006508">
    <property type="term" value="P:proteolysis"/>
    <property type="evidence" value="ECO:0007669"/>
    <property type="project" value="UniProtKB-KW"/>
</dbReference>
<evidence type="ECO:0000256" key="1">
    <source>
        <dbReference type="ARBA" id="ARBA00000707"/>
    </source>
</evidence>
<feature type="region of interest" description="Disordered" evidence="8">
    <location>
        <begin position="114"/>
        <end position="190"/>
    </location>
</feature>
<feature type="region of interest" description="Disordered" evidence="8">
    <location>
        <begin position="491"/>
        <end position="539"/>
    </location>
</feature>
<evidence type="ECO:0000256" key="3">
    <source>
        <dbReference type="ARBA" id="ARBA00012759"/>
    </source>
</evidence>
<feature type="compositionally biased region" description="Pro residues" evidence="8">
    <location>
        <begin position="240"/>
        <end position="250"/>
    </location>
</feature>
<keyword evidence="12" id="KW-1185">Reference proteome</keyword>
<evidence type="ECO:0000256" key="4">
    <source>
        <dbReference type="ARBA" id="ARBA00022670"/>
    </source>
</evidence>
<dbReference type="InterPro" id="IPR001394">
    <property type="entry name" value="Peptidase_C19_UCH"/>
</dbReference>
<dbReference type="PROSITE" id="PS00972">
    <property type="entry name" value="USP_1"/>
    <property type="match status" value="1"/>
</dbReference>
<feature type="non-terminal residue" evidence="11">
    <location>
        <position position="1"/>
    </location>
</feature>
<feature type="domain" description="Rhodanese" evidence="9">
    <location>
        <begin position="306"/>
        <end position="438"/>
    </location>
</feature>
<dbReference type="PROSITE" id="PS00973">
    <property type="entry name" value="USP_2"/>
    <property type="match status" value="1"/>
</dbReference>
<dbReference type="GO" id="GO:0004843">
    <property type="term" value="F:cysteine-type deubiquitinase activity"/>
    <property type="evidence" value="ECO:0007669"/>
    <property type="project" value="UniProtKB-EC"/>
</dbReference>
<feature type="compositionally biased region" description="Low complexity" evidence="8">
    <location>
        <begin position="501"/>
        <end position="515"/>
    </location>
</feature>
<proteinExistence type="inferred from homology"/>
<dbReference type="Proteomes" id="UP000054144">
    <property type="component" value="Unassembled WGS sequence"/>
</dbReference>
<dbReference type="Gene3D" id="3.40.250.10">
    <property type="entry name" value="Rhodanese-like domain"/>
    <property type="match status" value="1"/>
</dbReference>
<organism evidence="11 12">
    <name type="scientific">Fistulina hepatica ATCC 64428</name>
    <dbReference type="NCBI Taxonomy" id="1128425"/>
    <lineage>
        <taxon>Eukaryota</taxon>
        <taxon>Fungi</taxon>
        <taxon>Dikarya</taxon>
        <taxon>Basidiomycota</taxon>
        <taxon>Agaricomycotina</taxon>
        <taxon>Agaricomycetes</taxon>
        <taxon>Agaricomycetidae</taxon>
        <taxon>Agaricales</taxon>
        <taxon>Fistulinaceae</taxon>
        <taxon>Fistulina</taxon>
    </lineage>
</organism>
<dbReference type="PROSITE" id="PS50206">
    <property type="entry name" value="RHODANESE_3"/>
    <property type="match status" value="1"/>
</dbReference>
<dbReference type="PANTHER" id="PTHR21646">
    <property type="entry name" value="UBIQUITIN CARBOXYL-TERMINAL HYDROLASE"/>
    <property type="match status" value="1"/>
</dbReference>
<evidence type="ECO:0000256" key="8">
    <source>
        <dbReference type="SAM" id="MobiDB-lite"/>
    </source>
</evidence>
<dbReference type="PROSITE" id="PS50235">
    <property type="entry name" value="USP_3"/>
    <property type="match status" value="1"/>
</dbReference>
<evidence type="ECO:0000259" key="9">
    <source>
        <dbReference type="PROSITE" id="PS50206"/>
    </source>
</evidence>
<dbReference type="InterPro" id="IPR036873">
    <property type="entry name" value="Rhodanese-like_dom_sf"/>
</dbReference>
<feature type="compositionally biased region" description="Polar residues" evidence="8">
    <location>
        <begin position="491"/>
        <end position="500"/>
    </location>
</feature>
<dbReference type="InterPro" id="IPR028889">
    <property type="entry name" value="USP"/>
</dbReference>
<feature type="domain" description="USP" evidence="10">
    <location>
        <begin position="668"/>
        <end position="1028"/>
    </location>
</feature>
<keyword evidence="4" id="KW-0645">Protease</keyword>
<evidence type="ECO:0000256" key="2">
    <source>
        <dbReference type="ARBA" id="ARBA00009085"/>
    </source>
</evidence>
<sequence length="1030" mass="113041">SIQEIKDKARTRAATLTRNISYVTRLGSAETQCVEATKYEAKGELKAALYHYTIAGVLVQTVLASPELEDPMEQAHDAETYGFLSLRCPLRAYELCSTPRMSIQDRIKVLRTNGLPGAVSNKSPRSRELPKPPTSPPSVYTNILPPLHPLSASSSNGPSSPVSTSSHIFVPTSSLGPPSPKSTPSPPANVVEFNQAFPSIDELDGLILPSVPTGLSHVSTESRETRNDSPSSLRTFALPPDRPSSTPIPPTTYISRPASPTKPPIPRKPSNLSIASPGSPKVPGSPTVPRGNTITPKELAPLLSHTSFRVLLIDVRVRGDFEREHFDNGVICIEPFVLLRPDMTLDKLEDSMSAAPSVEQSLFKNRHKFNLVVMYNQSSTSFPPSRLAAGSSDEPAHALARLTMFIYERAITKPLQKPPMMLVGGIDAWRKEFGNSKLVANRSGDVTTKTHMGTDLSGNGEISGALKVNGAVNGSPPSDVLSTLPTIPFSTSASPLTSRHSPGSASLSLPLSSLPRWTGATSRSTLNGTRSNDLPSLSLPSSPAIGNGVSSIAYPNFSRHMSPTVSGPGSSQFDTIASPPQASINPTLTGRRSDYIDQSQEALSNVAKAQETLATKYTSYHQEAIAPLPIARVHSNATGVVPAKYIDIPRIASQYPVTYWGDYAISLTGLKNMGNTCYMNAPMQCLSATVPFARFFTELKYKNAINLHNPLNSRGVVTHNFARLLHSMWAGTESSLVPEEFLAAIRRYNPQYHGKDQHDSQEFLNFLLDMIHEDLNRIVGKIRYERTPEEEAQLERLHPQIASEREWQAWRTRNDSIIVDFFQGQLRNRLQCDTCHQTSTTYNVFSTLQLPVPPSKSGAATLQKCLGLFFNTEVLEKDDAWDCPKCKTKRRATKRLSLARLPPVLLISLKRFEAHGRFSDKIDTRVDFPLKNLDLSAYMPDQLSVDADRSLVNGGQSLPLDDPRTQNAPYKYDLYGVTNHVGNLSSGHYTAFVASRGQWNYCDDSTIKQVDPKEVVSQKAYVLFYKRIKA</sequence>
<evidence type="ECO:0000259" key="10">
    <source>
        <dbReference type="PROSITE" id="PS50235"/>
    </source>
</evidence>
<dbReference type="Gene3D" id="3.90.70.10">
    <property type="entry name" value="Cysteine proteinases"/>
    <property type="match status" value="1"/>
</dbReference>
<evidence type="ECO:0000313" key="12">
    <source>
        <dbReference type="Proteomes" id="UP000054144"/>
    </source>
</evidence>
<feature type="compositionally biased region" description="Low complexity" evidence="8">
    <location>
        <begin position="149"/>
        <end position="176"/>
    </location>
</feature>
<dbReference type="Pfam" id="PF00443">
    <property type="entry name" value="UCH"/>
    <property type="match status" value="1"/>
</dbReference>
<evidence type="ECO:0000313" key="11">
    <source>
        <dbReference type="EMBL" id="KIY44947.1"/>
    </source>
</evidence>
<dbReference type="InterPro" id="IPR050185">
    <property type="entry name" value="Ub_carboxyl-term_hydrolase"/>
</dbReference>
<protein>
    <recommendedName>
        <fullName evidence="3">ubiquitinyl hydrolase 1</fullName>
        <ecNumber evidence="3">3.4.19.12</ecNumber>
    </recommendedName>
</protein>